<keyword evidence="1" id="KW-1133">Transmembrane helix</keyword>
<organism evidence="3 4">
    <name type="scientific">Salix brachista</name>
    <dbReference type="NCBI Taxonomy" id="2182728"/>
    <lineage>
        <taxon>Eukaryota</taxon>
        <taxon>Viridiplantae</taxon>
        <taxon>Streptophyta</taxon>
        <taxon>Embryophyta</taxon>
        <taxon>Tracheophyta</taxon>
        <taxon>Spermatophyta</taxon>
        <taxon>Magnoliopsida</taxon>
        <taxon>eudicotyledons</taxon>
        <taxon>Gunneridae</taxon>
        <taxon>Pentapetalae</taxon>
        <taxon>rosids</taxon>
        <taxon>fabids</taxon>
        <taxon>Malpighiales</taxon>
        <taxon>Salicaceae</taxon>
        <taxon>Saliceae</taxon>
        <taxon>Salix</taxon>
    </lineage>
</organism>
<feature type="domain" description="Reverse transcriptase Ty1/copia-type" evidence="2">
    <location>
        <begin position="58"/>
        <end position="143"/>
    </location>
</feature>
<feature type="transmembrane region" description="Helical" evidence="1">
    <location>
        <begin position="164"/>
        <end position="186"/>
    </location>
</feature>
<dbReference type="AlphaFoldDB" id="A0A5N5K006"/>
<name>A0A5N5K006_9ROSI</name>
<evidence type="ECO:0000256" key="1">
    <source>
        <dbReference type="SAM" id="Phobius"/>
    </source>
</evidence>
<dbReference type="Proteomes" id="UP000326939">
    <property type="component" value="Chromosome 15"/>
</dbReference>
<comment type="caution">
    <text evidence="3">The sequence shown here is derived from an EMBL/GenBank/DDBJ whole genome shotgun (WGS) entry which is preliminary data.</text>
</comment>
<evidence type="ECO:0000313" key="4">
    <source>
        <dbReference type="Proteomes" id="UP000326939"/>
    </source>
</evidence>
<proteinExistence type="predicted"/>
<dbReference type="Pfam" id="PF07727">
    <property type="entry name" value="RVT_2"/>
    <property type="match status" value="1"/>
</dbReference>
<evidence type="ECO:0000259" key="2">
    <source>
        <dbReference type="Pfam" id="PF07727"/>
    </source>
</evidence>
<dbReference type="InterPro" id="IPR013103">
    <property type="entry name" value="RVT_2"/>
</dbReference>
<keyword evidence="1" id="KW-0812">Transmembrane</keyword>
<gene>
    <name evidence="3" type="ORF">DKX38_022577</name>
</gene>
<sequence length="194" mass="20717">MVITVSEPTSLMESTQPSVPVSAPASAIPSTSAQITSAEHVLQSEIAPPSVPQRTHRMGADILILLIYVDDILVTGNSSSKISDFILHLSSVFSMKDLGDIHYFLGLQIARDETTLTVTQTRYLVSLLQKFSLAGAKPVATPLASGTLLTATDASSLYSSPLSFIPSIFLLAASLVSLNFLLFLSLQRKNSLIP</sequence>
<reference evidence="4" key="1">
    <citation type="journal article" date="2019" name="Gigascience">
        <title>De novo genome assembly of the endangered Acer yangbiense, a plant species with extremely small populations endemic to Yunnan Province, China.</title>
        <authorList>
            <person name="Yang J."/>
            <person name="Wariss H.M."/>
            <person name="Tao L."/>
            <person name="Zhang R."/>
            <person name="Yun Q."/>
            <person name="Hollingsworth P."/>
            <person name="Dao Z."/>
            <person name="Luo G."/>
            <person name="Guo H."/>
            <person name="Ma Y."/>
            <person name="Sun W."/>
        </authorList>
    </citation>
    <scope>NUCLEOTIDE SEQUENCE [LARGE SCALE GENOMIC DNA]</scope>
    <source>
        <strain evidence="4">cv. br00</strain>
    </source>
</reference>
<keyword evidence="1" id="KW-0472">Membrane</keyword>
<dbReference type="EMBL" id="VDCV01000015">
    <property type="protein sequence ID" value="KAB5524828.1"/>
    <property type="molecule type" value="Genomic_DNA"/>
</dbReference>
<evidence type="ECO:0000313" key="3">
    <source>
        <dbReference type="EMBL" id="KAB5524828.1"/>
    </source>
</evidence>
<keyword evidence="4" id="KW-1185">Reference proteome</keyword>
<protein>
    <recommendedName>
        <fullName evidence="2">Reverse transcriptase Ty1/copia-type domain-containing protein</fullName>
    </recommendedName>
</protein>
<accession>A0A5N5K006</accession>